<keyword evidence="2" id="KW-0732">Signal</keyword>
<gene>
    <name evidence="3" type="ORF">C8A05DRAFT_31034</name>
</gene>
<reference evidence="3" key="1">
    <citation type="journal article" date="2023" name="Mol. Phylogenet. Evol.">
        <title>Genome-scale phylogeny and comparative genomics of the fungal order Sordariales.</title>
        <authorList>
            <person name="Hensen N."/>
            <person name="Bonometti L."/>
            <person name="Westerberg I."/>
            <person name="Brannstrom I.O."/>
            <person name="Guillou S."/>
            <person name="Cros-Aarteil S."/>
            <person name="Calhoun S."/>
            <person name="Haridas S."/>
            <person name="Kuo A."/>
            <person name="Mondo S."/>
            <person name="Pangilinan J."/>
            <person name="Riley R."/>
            <person name="LaButti K."/>
            <person name="Andreopoulos B."/>
            <person name="Lipzen A."/>
            <person name="Chen C."/>
            <person name="Yan M."/>
            <person name="Daum C."/>
            <person name="Ng V."/>
            <person name="Clum A."/>
            <person name="Steindorff A."/>
            <person name="Ohm R.A."/>
            <person name="Martin F."/>
            <person name="Silar P."/>
            <person name="Natvig D.O."/>
            <person name="Lalanne C."/>
            <person name="Gautier V."/>
            <person name="Ament-Velasquez S.L."/>
            <person name="Kruys A."/>
            <person name="Hutchinson M.I."/>
            <person name="Powell A.J."/>
            <person name="Barry K."/>
            <person name="Miller A.N."/>
            <person name="Grigoriev I.V."/>
            <person name="Debuchy R."/>
            <person name="Gladieux P."/>
            <person name="Hiltunen Thoren M."/>
            <person name="Johannesson H."/>
        </authorList>
    </citation>
    <scope>NUCLEOTIDE SEQUENCE</scope>
    <source>
        <strain evidence="3">CBS 103.79</strain>
    </source>
</reference>
<dbReference type="EMBL" id="MU855369">
    <property type="protein sequence ID" value="KAK3905160.1"/>
    <property type="molecule type" value="Genomic_DNA"/>
</dbReference>
<keyword evidence="4" id="KW-1185">Reference proteome</keyword>
<dbReference type="AlphaFoldDB" id="A0AAN6MRC7"/>
<feature type="compositionally biased region" description="Gly residues" evidence="1">
    <location>
        <begin position="301"/>
        <end position="313"/>
    </location>
</feature>
<feature type="signal peptide" evidence="2">
    <location>
        <begin position="1"/>
        <end position="21"/>
    </location>
</feature>
<feature type="compositionally biased region" description="Polar residues" evidence="1">
    <location>
        <begin position="219"/>
        <end position="231"/>
    </location>
</feature>
<dbReference type="Proteomes" id="UP001303889">
    <property type="component" value="Unassembled WGS sequence"/>
</dbReference>
<proteinExistence type="predicted"/>
<feature type="chain" id="PRO_5042982086" evidence="2">
    <location>
        <begin position="22"/>
        <end position="454"/>
    </location>
</feature>
<organism evidence="3 4">
    <name type="scientific">Staphylotrichum tortipilum</name>
    <dbReference type="NCBI Taxonomy" id="2831512"/>
    <lineage>
        <taxon>Eukaryota</taxon>
        <taxon>Fungi</taxon>
        <taxon>Dikarya</taxon>
        <taxon>Ascomycota</taxon>
        <taxon>Pezizomycotina</taxon>
        <taxon>Sordariomycetes</taxon>
        <taxon>Sordariomycetidae</taxon>
        <taxon>Sordariales</taxon>
        <taxon>Chaetomiaceae</taxon>
        <taxon>Staphylotrichum</taxon>
    </lineage>
</organism>
<sequence length="454" mass="49549">MMWFVNLVWAVVGILFVGAWAQDNAECTCSGLDYADGGSYLVDGNSENDFTFYSVFQGCFESTITPILVSPNGDGYECSAINSQPDGLDQASSCAITYSELSTGPWSIIIEAPDYGFLVQRQFNLTIGARNDRTVVVTVTPTVYEDVTSTVPGETITSWIGETETQYEEPETIIGDCYSQTDTVIQYIPGQTTKIVSEAARWSTAEANANVTNNVVDPQDNQHSPPTSDNKQQARHHNDNYHDPNEANHDGPGAHHHNYQEAFHDDSTMDFLHKADHGPDNHIDGDTPAPQHDDSPTTVRQGGGGGGGGGGGQQPTTARQTRTRNGDGLEPMVTPGPEEAIARRALAIVTVTSTVYDDENTVTSTVVEIEEGEATTEYNFYTTTTTSTPPPQTVCDAETTVTLLYQGAPQTQYEVTYVTYYTWATVWVRQTQYTTATDYDVMTRCWQGGGYYGV</sequence>
<feature type="region of interest" description="Disordered" evidence="1">
    <location>
        <begin position="212"/>
        <end position="334"/>
    </location>
</feature>
<evidence type="ECO:0000313" key="4">
    <source>
        <dbReference type="Proteomes" id="UP001303889"/>
    </source>
</evidence>
<evidence type="ECO:0000256" key="2">
    <source>
        <dbReference type="SAM" id="SignalP"/>
    </source>
</evidence>
<evidence type="ECO:0000313" key="3">
    <source>
        <dbReference type="EMBL" id="KAK3905160.1"/>
    </source>
</evidence>
<reference evidence="3" key="2">
    <citation type="submission" date="2023-05" db="EMBL/GenBank/DDBJ databases">
        <authorList>
            <consortium name="Lawrence Berkeley National Laboratory"/>
            <person name="Steindorff A."/>
            <person name="Hensen N."/>
            <person name="Bonometti L."/>
            <person name="Westerberg I."/>
            <person name="Brannstrom I.O."/>
            <person name="Guillou S."/>
            <person name="Cros-Aarteil S."/>
            <person name="Calhoun S."/>
            <person name="Haridas S."/>
            <person name="Kuo A."/>
            <person name="Mondo S."/>
            <person name="Pangilinan J."/>
            <person name="Riley R."/>
            <person name="Labutti K."/>
            <person name="Andreopoulos B."/>
            <person name="Lipzen A."/>
            <person name="Chen C."/>
            <person name="Yanf M."/>
            <person name="Daum C."/>
            <person name="Ng V."/>
            <person name="Clum A."/>
            <person name="Ohm R."/>
            <person name="Martin F."/>
            <person name="Silar P."/>
            <person name="Natvig D."/>
            <person name="Lalanne C."/>
            <person name="Gautier V."/>
            <person name="Ament-Velasquez S.L."/>
            <person name="Kruys A."/>
            <person name="Hutchinson M.I."/>
            <person name="Powell A.J."/>
            <person name="Barry K."/>
            <person name="Miller A.N."/>
            <person name="Grigoriev I.V."/>
            <person name="Debuchy R."/>
            <person name="Gladieux P."/>
            <person name="Thoren M.H."/>
            <person name="Johannesson H."/>
        </authorList>
    </citation>
    <scope>NUCLEOTIDE SEQUENCE</scope>
    <source>
        <strain evidence="3">CBS 103.79</strain>
    </source>
</reference>
<protein>
    <submittedName>
        <fullName evidence="3">Uncharacterized protein</fullName>
    </submittedName>
</protein>
<comment type="caution">
    <text evidence="3">The sequence shown here is derived from an EMBL/GenBank/DDBJ whole genome shotgun (WGS) entry which is preliminary data.</text>
</comment>
<accession>A0AAN6MRC7</accession>
<name>A0AAN6MRC7_9PEZI</name>
<feature type="compositionally biased region" description="Basic and acidic residues" evidence="1">
    <location>
        <begin position="236"/>
        <end position="295"/>
    </location>
</feature>
<evidence type="ECO:0000256" key="1">
    <source>
        <dbReference type="SAM" id="MobiDB-lite"/>
    </source>
</evidence>